<dbReference type="NCBIfam" id="TIGR00177">
    <property type="entry name" value="molyb_syn"/>
    <property type="match status" value="1"/>
</dbReference>
<dbReference type="EMBL" id="JBDJNQ010000010">
    <property type="protein sequence ID" value="MEN5379532.1"/>
    <property type="molecule type" value="Genomic_DNA"/>
</dbReference>
<dbReference type="Pfam" id="PF03454">
    <property type="entry name" value="MoeA_C"/>
    <property type="match status" value="1"/>
</dbReference>
<dbReference type="Gene3D" id="3.90.105.10">
    <property type="entry name" value="Molybdopterin biosynthesis moea protein, domain 2"/>
    <property type="match status" value="1"/>
</dbReference>
<dbReference type="Pfam" id="PF00994">
    <property type="entry name" value="MoCF_biosynth"/>
    <property type="match status" value="1"/>
</dbReference>
<keyword evidence="6" id="KW-0479">Metal-binding</keyword>
<keyword evidence="9" id="KW-1185">Reference proteome</keyword>
<dbReference type="Proteomes" id="UP001409291">
    <property type="component" value="Unassembled WGS sequence"/>
</dbReference>
<proteinExistence type="inferred from homology"/>
<dbReference type="InterPro" id="IPR005111">
    <property type="entry name" value="MoeA_C_domain_IV"/>
</dbReference>
<evidence type="ECO:0000313" key="9">
    <source>
        <dbReference type="Proteomes" id="UP001409291"/>
    </source>
</evidence>
<dbReference type="SUPFAM" id="SSF53218">
    <property type="entry name" value="Molybdenum cofactor biosynthesis proteins"/>
    <property type="match status" value="1"/>
</dbReference>
<keyword evidence="6" id="KW-0460">Magnesium</keyword>
<comment type="pathway">
    <text evidence="2 6">Cofactor biosynthesis; molybdopterin biosynthesis.</text>
</comment>
<dbReference type="Pfam" id="PF03453">
    <property type="entry name" value="MoeA_N"/>
    <property type="match status" value="1"/>
</dbReference>
<gene>
    <name evidence="8" type="primary">glp</name>
    <name evidence="8" type="ORF">ABE541_19855</name>
</gene>
<dbReference type="Gene3D" id="2.40.340.10">
    <property type="entry name" value="MoeA, C-terminal, domain IV"/>
    <property type="match status" value="1"/>
</dbReference>
<evidence type="ECO:0000256" key="6">
    <source>
        <dbReference type="RuleBase" id="RU365090"/>
    </source>
</evidence>
<reference evidence="8 9" key="1">
    <citation type="submission" date="2024-04" db="EMBL/GenBank/DDBJ databases">
        <title>WGS of bacteria from Torrens River.</title>
        <authorList>
            <person name="Wyrsch E.R."/>
            <person name="Drigo B."/>
        </authorList>
    </citation>
    <scope>NUCLEOTIDE SEQUENCE [LARGE SCALE GENOMIC DNA]</scope>
    <source>
        <strain evidence="8 9">TWI391</strain>
    </source>
</reference>
<comment type="cofactor">
    <cofactor evidence="6">
        <name>Mg(2+)</name>
        <dbReference type="ChEBI" id="CHEBI:18420"/>
    </cofactor>
</comment>
<keyword evidence="6" id="KW-0500">Molybdenum</keyword>
<dbReference type="Gene3D" id="3.40.980.10">
    <property type="entry name" value="MoaB/Mog-like domain"/>
    <property type="match status" value="1"/>
</dbReference>
<protein>
    <recommendedName>
        <fullName evidence="6">Molybdopterin molybdenumtransferase</fullName>
        <ecNumber evidence="6">2.10.1.1</ecNumber>
    </recommendedName>
</protein>
<keyword evidence="4 6" id="KW-0501">Molybdenum cofactor biosynthesis</keyword>
<organism evidence="8 9">
    <name type="scientific">Sphingobacterium kitahiroshimense</name>
    <dbReference type="NCBI Taxonomy" id="470446"/>
    <lineage>
        <taxon>Bacteria</taxon>
        <taxon>Pseudomonadati</taxon>
        <taxon>Bacteroidota</taxon>
        <taxon>Sphingobacteriia</taxon>
        <taxon>Sphingobacteriales</taxon>
        <taxon>Sphingobacteriaceae</taxon>
        <taxon>Sphingobacterium</taxon>
    </lineage>
</organism>
<dbReference type="InterPro" id="IPR001453">
    <property type="entry name" value="MoaB/Mog_dom"/>
</dbReference>
<dbReference type="InterPro" id="IPR036688">
    <property type="entry name" value="MoeA_C_domain_IV_sf"/>
</dbReference>
<dbReference type="InterPro" id="IPR036135">
    <property type="entry name" value="MoeA_linker/N_sf"/>
</dbReference>
<dbReference type="InterPro" id="IPR029044">
    <property type="entry name" value="Nucleotide-diphossugar_trans"/>
</dbReference>
<dbReference type="Pfam" id="PF12804">
    <property type="entry name" value="NTP_transf_3"/>
    <property type="match status" value="1"/>
</dbReference>
<evidence type="ECO:0000256" key="2">
    <source>
        <dbReference type="ARBA" id="ARBA00005046"/>
    </source>
</evidence>
<comment type="catalytic activity">
    <reaction evidence="5">
        <text>adenylyl-molybdopterin + molybdate = Mo-molybdopterin + AMP + H(+)</text>
        <dbReference type="Rhea" id="RHEA:35047"/>
        <dbReference type="ChEBI" id="CHEBI:15378"/>
        <dbReference type="ChEBI" id="CHEBI:36264"/>
        <dbReference type="ChEBI" id="CHEBI:62727"/>
        <dbReference type="ChEBI" id="CHEBI:71302"/>
        <dbReference type="ChEBI" id="CHEBI:456215"/>
        <dbReference type="EC" id="2.10.1.1"/>
    </reaction>
</comment>
<dbReference type="Gene3D" id="3.90.550.10">
    <property type="entry name" value="Spore Coat Polysaccharide Biosynthesis Protein SpsA, Chain A"/>
    <property type="match status" value="1"/>
</dbReference>
<dbReference type="InterPro" id="IPR025877">
    <property type="entry name" value="MobA-like_NTP_Trfase"/>
</dbReference>
<evidence type="ECO:0000256" key="1">
    <source>
        <dbReference type="ARBA" id="ARBA00002901"/>
    </source>
</evidence>
<comment type="function">
    <text evidence="1 6">Catalyzes the insertion of molybdate into adenylated molybdopterin with the concomitant release of AMP.</text>
</comment>
<dbReference type="InterPro" id="IPR036425">
    <property type="entry name" value="MoaB/Mog-like_dom_sf"/>
</dbReference>
<dbReference type="EC" id="2.10.1.1" evidence="6"/>
<evidence type="ECO:0000313" key="8">
    <source>
        <dbReference type="EMBL" id="MEN5379532.1"/>
    </source>
</evidence>
<evidence type="ECO:0000256" key="4">
    <source>
        <dbReference type="ARBA" id="ARBA00023150"/>
    </source>
</evidence>
<evidence type="ECO:0000259" key="7">
    <source>
        <dbReference type="SMART" id="SM00852"/>
    </source>
</evidence>
<dbReference type="RefSeq" id="WP_346582329.1">
    <property type="nucleotide sequence ID" value="NZ_JBDJNQ010000010.1"/>
</dbReference>
<dbReference type="PANTHER" id="PTHR10192:SF5">
    <property type="entry name" value="GEPHYRIN"/>
    <property type="match status" value="1"/>
</dbReference>
<dbReference type="NCBIfam" id="NF045515">
    <property type="entry name" value="Glp_gephyrin"/>
    <property type="match status" value="1"/>
</dbReference>
<comment type="caution">
    <text evidence="8">The sequence shown here is derived from an EMBL/GenBank/DDBJ whole genome shotgun (WGS) entry which is preliminary data.</text>
</comment>
<dbReference type="PANTHER" id="PTHR10192">
    <property type="entry name" value="MOLYBDOPTERIN BIOSYNTHESIS PROTEIN"/>
    <property type="match status" value="1"/>
</dbReference>
<accession>A0ABV0BY46</accession>
<dbReference type="CDD" id="cd04182">
    <property type="entry name" value="GT_2_like_f"/>
    <property type="match status" value="1"/>
</dbReference>
<dbReference type="SUPFAM" id="SSF63882">
    <property type="entry name" value="MoeA N-terminal region -like"/>
    <property type="match status" value="1"/>
</dbReference>
<comment type="similarity">
    <text evidence="3 6">Belongs to the MoeA family.</text>
</comment>
<evidence type="ECO:0000256" key="3">
    <source>
        <dbReference type="ARBA" id="ARBA00010763"/>
    </source>
</evidence>
<dbReference type="Gene3D" id="2.170.190.11">
    <property type="entry name" value="Molybdopterin biosynthesis moea protein, domain 3"/>
    <property type="match status" value="1"/>
</dbReference>
<keyword evidence="6" id="KW-0808">Transferase</keyword>
<dbReference type="InterPro" id="IPR005110">
    <property type="entry name" value="MoeA_linker/N"/>
</dbReference>
<dbReference type="SUPFAM" id="SSF63867">
    <property type="entry name" value="MoeA C-terminal domain-like"/>
    <property type="match status" value="1"/>
</dbReference>
<dbReference type="CDD" id="cd00887">
    <property type="entry name" value="MoeA"/>
    <property type="match status" value="1"/>
</dbReference>
<feature type="domain" description="MoaB/Mog" evidence="7">
    <location>
        <begin position="369"/>
        <end position="507"/>
    </location>
</feature>
<name>A0ABV0BY46_9SPHI</name>
<evidence type="ECO:0000256" key="5">
    <source>
        <dbReference type="ARBA" id="ARBA00047317"/>
    </source>
</evidence>
<sequence>MQDTGIIILAAGSSSRLGTAKQLLDYQHKPLVQHAVEQALSSDPACVIVVVGADAEAVAGTLVDHDVKICYNDDWSTGMASSIRKGIEALLNDHPLLTRCIFSVCDQPFLEAHHFMQLHENQLESQKGIIASAYADTLGVPVLFSNFYFPLLQQLQGDQGAKKIIAAYPDDVVAVAFDKGSVDIDEPADLRYLIQEMVSVSEAKAIIKKHAHFVRTGIKTLSESLGYTVAEQIISKYDIPGFRQSSMDGYALKFEDHNNRLEIVGEMRAGKQSDVTLLSGQAMRVFTGAPIPTAADTVVMQERVYREGDWITVADEQLTLGMHVREKGSEATKGTLALAQGTVLTPAALGFLAGIGCEKLLIFEPPKVAIIVTGDELQEVGQPLSFGQVYDSNSIQLRAALQKAGIETVQVFHATDDPAALEKILGQALLASDLVLLVGGVSVGDYDFVVQSALAQSVRPHFHKVKQKPGKPLFFGTKDETVVFGLPGNPSSALTCFYLYVLPAIDRMMQRADSVCYSKAVTTVDYPKNSGLTHFIKAHLMDGKVLPLHAQESYRLQSYAQANCLLVIPEESTGIVAGEEVQVIVLL</sequence>
<dbReference type="SUPFAM" id="SSF53448">
    <property type="entry name" value="Nucleotide-diphospho-sugar transferases"/>
    <property type="match status" value="1"/>
</dbReference>
<dbReference type="SMART" id="SM00852">
    <property type="entry name" value="MoCF_biosynth"/>
    <property type="match status" value="1"/>
</dbReference>
<dbReference type="InterPro" id="IPR038987">
    <property type="entry name" value="MoeA-like"/>
</dbReference>